<feature type="compositionally biased region" description="Basic and acidic residues" evidence="1">
    <location>
        <begin position="124"/>
        <end position="133"/>
    </location>
</feature>
<accession>A0A1Y1ZGY7</accession>
<feature type="compositionally biased region" description="Low complexity" evidence="1">
    <location>
        <begin position="1"/>
        <end position="14"/>
    </location>
</feature>
<evidence type="ECO:0000313" key="4">
    <source>
        <dbReference type="EMBL" id="ORY09511.1"/>
    </source>
</evidence>
<organism evidence="4 5">
    <name type="scientific">Clohesyomyces aquaticus</name>
    <dbReference type="NCBI Taxonomy" id="1231657"/>
    <lineage>
        <taxon>Eukaryota</taxon>
        <taxon>Fungi</taxon>
        <taxon>Dikarya</taxon>
        <taxon>Ascomycota</taxon>
        <taxon>Pezizomycotina</taxon>
        <taxon>Dothideomycetes</taxon>
        <taxon>Pleosporomycetidae</taxon>
        <taxon>Pleosporales</taxon>
        <taxon>Lindgomycetaceae</taxon>
        <taxon>Clohesyomyces</taxon>
    </lineage>
</organism>
<keyword evidence="2" id="KW-0472">Membrane</keyword>
<dbReference type="AlphaFoldDB" id="A0A1Y1ZGY7"/>
<dbReference type="STRING" id="1231657.A0A1Y1ZGY7"/>
<protein>
    <recommendedName>
        <fullName evidence="3">DUF6594 domain-containing protein</fullName>
    </recommendedName>
</protein>
<dbReference type="PANTHER" id="PTHR34502">
    <property type="entry name" value="DUF6594 DOMAIN-CONTAINING PROTEIN-RELATED"/>
    <property type="match status" value="1"/>
</dbReference>
<evidence type="ECO:0000313" key="5">
    <source>
        <dbReference type="Proteomes" id="UP000193144"/>
    </source>
</evidence>
<name>A0A1Y1ZGY7_9PLEO</name>
<dbReference type="InterPro" id="IPR046529">
    <property type="entry name" value="DUF6594"/>
</dbReference>
<feature type="transmembrane region" description="Helical" evidence="2">
    <location>
        <begin position="272"/>
        <end position="292"/>
    </location>
</feature>
<evidence type="ECO:0000256" key="1">
    <source>
        <dbReference type="SAM" id="MobiDB-lite"/>
    </source>
</evidence>
<comment type="caution">
    <text evidence="4">The sequence shown here is derived from an EMBL/GenBank/DDBJ whole genome shotgun (WGS) entry which is preliminary data.</text>
</comment>
<keyword evidence="2" id="KW-0812">Transmembrane</keyword>
<dbReference type="Pfam" id="PF20237">
    <property type="entry name" value="DUF6594"/>
    <property type="match status" value="1"/>
</dbReference>
<gene>
    <name evidence="4" type="ORF">BCR34DRAFT_589249</name>
</gene>
<feature type="domain" description="DUF6594" evidence="3">
    <location>
        <begin position="76"/>
        <end position="345"/>
    </location>
</feature>
<evidence type="ECO:0000256" key="2">
    <source>
        <dbReference type="SAM" id="Phobius"/>
    </source>
</evidence>
<feature type="transmembrane region" description="Helical" evidence="2">
    <location>
        <begin position="304"/>
        <end position="326"/>
    </location>
</feature>
<feature type="transmembrane region" description="Helical" evidence="2">
    <location>
        <begin position="333"/>
        <end position="352"/>
    </location>
</feature>
<feature type="region of interest" description="Disordered" evidence="1">
    <location>
        <begin position="1"/>
        <end position="22"/>
    </location>
</feature>
<dbReference type="Proteomes" id="UP000193144">
    <property type="component" value="Unassembled WGS sequence"/>
</dbReference>
<proteinExistence type="predicted"/>
<sequence length="362" mass="41119">MTTTCSTSTGQQTGDPEKQDYLDCGSPGYVAIEIDSCASTAVDETNPDDSTPSASEVKKEIRETITVPLQDFPRGYPLLAAFQSSEPSFSIYRCFNYLHSRVILELQDELRVLEKDLTKLDKIDSNNGNEKRLGSRANDLKQAQAEKTESKRAKLIASIRDKLVNYDEILVKARELNAFQRPSNRDYRSFRTWFWNEKPIGYELEEQFIKRKEDLVTLRCGREWGGFDGLIEELVRKLHCPLMQKIFTTPELRKKTNNKYLYYYSSSRIEKLVGIIITFIIFILLVLPVVAMYKLTSIGDRNSIFDAIGILVVFTLLFSAAMSLLTKAARHELFAASAAYCAVLVVFISNFGSQNLQQPVHA</sequence>
<reference evidence="4 5" key="1">
    <citation type="submission" date="2016-07" db="EMBL/GenBank/DDBJ databases">
        <title>Pervasive Adenine N6-methylation of Active Genes in Fungi.</title>
        <authorList>
            <consortium name="DOE Joint Genome Institute"/>
            <person name="Mondo S.J."/>
            <person name="Dannebaum R.O."/>
            <person name="Kuo R.C."/>
            <person name="Labutti K."/>
            <person name="Haridas S."/>
            <person name="Kuo A."/>
            <person name="Salamov A."/>
            <person name="Ahrendt S.R."/>
            <person name="Lipzen A."/>
            <person name="Sullivan W."/>
            <person name="Andreopoulos W.B."/>
            <person name="Clum A."/>
            <person name="Lindquist E."/>
            <person name="Daum C."/>
            <person name="Ramamoorthy G.K."/>
            <person name="Gryganskyi A."/>
            <person name="Culley D."/>
            <person name="Magnuson J.K."/>
            <person name="James T.Y."/>
            <person name="O'Malley M.A."/>
            <person name="Stajich J.E."/>
            <person name="Spatafora J.W."/>
            <person name="Visel A."/>
            <person name="Grigoriev I.V."/>
        </authorList>
    </citation>
    <scope>NUCLEOTIDE SEQUENCE [LARGE SCALE GENOMIC DNA]</scope>
    <source>
        <strain evidence="4 5">CBS 115471</strain>
    </source>
</reference>
<dbReference type="PANTHER" id="PTHR34502:SF3">
    <property type="entry name" value="DUF6594 DOMAIN-CONTAINING PROTEIN"/>
    <property type="match status" value="1"/>
</dbReference>
<dbReference type="OrthoDB" id="3533814at2759"/>
<feature type="region of interest" description="Disordered" evidence="1">
    <location>
        <begin position="124"/>
        <end position="144"/>
    </location>
</feature>
<keyword evidence="2" id="KW-1133">Transmembrane helix</keyword>
<evidence type="ECO:0000259" key="3">
    <source>
        <dbReference type="Pfam" id="PF20237"/>
    </source>
</evidence>
<keyword evidence="5" id="KW-1185">Reference proteome</keyword>
<dbReference type="EMBL" id="MCFA01000085">
    <property type="protein sequence ID" value="ORY09511.1"/>
    <property type="molecule type" value="Genomic_DNA"/>
</dbReference>